<proteinExistence type="predicted"/>
<organism evidence="1 2">
    <name type="scientific">Salinimonas profundi</name>
    <dbReference type="NCBI Taxonomy" id="2729140"/>
    <lineage>
        <taxon>Bacteria</taxon>
        <taxon>Pseudomonadati</taxon>
        <taxon>Pseudomonadota</taxon>
        <taxon>Gammaproteobacteria</taxon>
        <taxon>Alteromonadales</taxon>
        <taxon>Alteromonadaceae</taxon>
        <taxon>Alteromonas/Salinimonas group</taxon>
        <taxon>Salinimonas</taxon>
    </lineage>
</organism>
<protein>
    <submittedName>
        <fullName evidence="1">Uncharacterized protein</fullName>
    </submittedName>
</protein>
<dbReference type="Proteomes" id="UP000624419">
    <property type="component" value="Unassembled WGS sequence"/>
</dbReference>
<comment type="caution">
    <text evidence="1">The sequence shown here is derived from an EMBL/GenBank/DDBJ whole genome shotgun (WGS) entry which is preliminary data.</text>
</comment>
<accession>A0ABR8LQP4</accession>
<evidence type="ECO:0000313" key="2">
    <source>
        <dbReference type="Proteomes" id="UP000624419"/>
    </source>
</evidence>
<dbReference type="RefSeq" id="WP_191025355.1">
    <property type="nucleotide sequence ID" value="NZ_JABBXD010000006.1"/>
</dbReference>
<keyword evidence="2" id="KW-1185">Reference proteome</keyword>
<reference evidence="1 2" key="1">
    <citation type="submission" date="2020-04" db="EMBL/GenBank/DDBJ databases">
        <title>Salinimonas sp. HHU 13199.</title>
        <authorList>
            <person name="Cui X."/>
            <person name="Zhang D."/>
        </authorList>
    </citation>
    <scope>NUCLEOTIDE SEQUENCE [LARGE SCALE GENOMIC DNA]</scope>
    <source>
        <strain evidence="1 2">HHU 13199</strain>
    </source>
</reference>
<gene>
    <name evidence="1" type="ORF">HHX48_11840</name>
</gene>
<sequence>MKINEALILVDRIRNLPEFYDNVEAAVCGVIHRYYNELYEIGKIEAEIVSEVGFDDERLDSLLQKKVDIHDKFWTNSSSFYKPVTPTNNML</sequence>
<evidence type="ECO:0000313" key="1">
    <source>
        <dbReference type="EMBL" id="MBD3586430.1"/>
    </source>
</evidence>
<name>A0ABR8LQP4_9ALTE</name>
<dbReference type="EMBL" id="JABBXD010000006">
    <property type="protein sequence ID" value="MBD3586430.1"/>
    <property type="molecule type" value="Genomic_DNA"/>
</dbReference>